<dbReference type="Gene3D" id="3.30.70.1060">
    <property type="entry name" value="Dimeric alpha+beta barrel"/>
    <property type="match status" value="1"/>
</dbReference>
<dbReference type="AlphaFoldDB" id="A0A9P7YPR6"/>
<evidence type="ECO:0000259" key="2">
    <source>
        <dbReference type="Pfam" id="PF03795"/>
    </source>
</evidence>
<organism evidence="3 4">
    <name type="scientific">Amylocarpus encephaloides</name>
    <dbReference type="NCBI Taxonomy" id="45428"/>
    <lineage>
        <taxon>Eukaryota</taxon>
        <taxon>Fungi</taxon>
        <taxon>Dikarya</taxon>
        <taxon>Ascomycota</taxon>
        <taxon>Pezizomycotina</taxon>
        <taxon>Leotiomycetes</taxon>
        <taxon>Helotiales</taxon>
        <taxon>Helotiales incertae sedis</taxon>
        <taxon>Amylocarpus</taxon>
    </lineage>
</organism>
<name>A0A9P7YPR6_9HELO</name>
<dbReference type="InterPro" id="IPR005545">
    <property type="entry name" value="YCII"/>
</dbReference>
<evidence type="ECO:0000313" key="3">
    <source>
        <dbReference type="EMBL" id="KAG9237471.1"/>
    </source>
</evidence>
<accession>A0A9P7YPR6</accession>
<protein>
    <recommendedName>
        <fullName evidence="2">YCII-related domain-containing protein</fullName>
    </recommendedName>
</protein>
<dbReference type="OrthoDB" id="3933054at2759"/>
<dbReference type="PANTHER" id="PTHR35174:SF4">
    <property type="entry name" value="BLL7163 PROTEIN"/>
    <property type="match status" value="1"/>
</dbReference>
<dbReference type="Pfam" id="PF03795">
    <property type="entry name" value="YCII"/>
    <property type="match status" value="1"/>
</dbReference>
<feature type="region of interest" description="Disordered" evidence="1">
    <location>
        <begin position="121"/>
        <end position="148"/>
    </location>
</feature>
<dbReference type="SUPFAM" id="SSF54909">
    <property type="entry name" value="Dimeric alpha+beta barrel"/>
    <property type="match status" value="1"/>
</dbReference>
<dbReference type="Proteomes" id="UP000824998">
    <property type="component" value="Unassembled WGS sequence"/>
</dbReference>
<evidence type="ECO:0000313" key="4">
    <source>
        <dbReference type="Proteomes" id="UP000824998"/>
    </source>
</evidence>
<dbReference type="InterPro" id="IPR011008">
    <property type="entry name" value="Dimeric_a/b-barrel"/>
</dbReference>
<reference evidence="3" key="1">
    <citation type="journal article" date="2021" name="IMA Fungus">
        <title>Genomic characterization of three marine fungi, including Emericellopsis atlantica sp. nov. with signatures of a generalist lifestyle and marine biomass degradation.</title>
        <authorList>
            <person name="Hagestad O.C."/>
            <person name="Hou L."/>
            <person name="Andersen J.H."/>
            <person name="Hansen E.H."/>
            <person name="Altermark B."/>
            <person name="Li C."/>
            <person name="Kuhnert E."/>
            <person name="Cox R.J."/>
            <person name="Crous P.W."/>
            <person name="Spatafora J.W."/>
            <person name="Lail K."/>
            <person name="Amirebrahimi M."/>
            <person name="Lipzen A."/>
            <person name="Pangilinan J."/>
            <person name="Andreopoulos W."/>
            <person name="Hayes R.D."/>
            <person name="Ng V."/>
            <person name="Grigoriev I.V."/>
            <person name="Jackson S.A."/>
            <person name="Sutton T.D.S."/>
            <person name="Dobson A.D.W."/>
            <person name="Rama T."/>
        </authorList>
    </citation>
    <scope>NUCLEOTIDE SEQUENCE</scope>
    <source>
        <strain evidence="3">TRa018bII</strain>
    </source>
</reference>
<feature type="domain" description="YCII-related" evidence="2">
    <location>
        <begin position="5"/>
        <end position="116"/>
    </location>
</feature>
<comment type="caution">
    <text evidence="3">The sequence shown here is derived from an EMBL/GenBank/DDBJ whole genome shotgun (WGS) entry which is preliminary data.</text>
</comment>
<keyword evidence="4" id="KW-1185">Reference proteome</keyword>
<feature type="compositionally biased region" description="Basic and acidic residues" evidence="1">
    <location>
        <begin position="127"/>
        <end position="148"/>
    </location>
</feature>
<dbReference type="EMBL" id="MU251386">
    <property type="protein sequence ID" value="KAG9237471.1"/>
    <property type="molecule type" value="Genomic_DNA"/>
</dbReference>
<evidence type="ECO:0000256" key="1">
    <source>
        <dbReference type="SAM" id="MobiDB-lite"/>
    </source>
</evidence>
<gene>
    <name evidence="3" type="ORF">BJ875DRAFT_540464</name>
</gene>
<sequence>MPRFILFVRASENSEVKFIPSQELFQAMSQYNDALLEAGVFIAGEGLLPSARVGQRVVFHDDDRGPTIESGPFPMNELVSGWWILTVKDVEEATAWAKKCPMMKEGDVLEIRKISEADDFGSAMTQEMREKEEAMRMESEKLEKGGQN</sequence>
<proteinExistence type="predicted"/>
<dbReference type="PANTHER" id="PTHR35174">
    <property type="entry name" value="BLL7171 PROTEIN-RELATED"/>
    <property type="match status" value="1"/>
</dbReference>